<dbReference type="EMBL" id="CP016033">
    <property type="protein sequence ID" value="ANK13538.1"/>
    <property type="molecule type" value="Genomic_DNA"/>
</dbReference>
<keyword evidence="3" id="KW-0328">Glycosyltransferase</keyword>
<comment type="similarity">
    <text evidence="1">Belongs to the ComF/GntX family.</text>
</comment>
<dbReference type="InterPro" id="IPR051910">
    <property type="entry name" value="ComF/GntX_DNA_util-trans"/>
</dbReference>
<keyword evidence="4" id="KW-1185">Reference proteome</keyword>
<evidence type="ECO:0000256" key="1">
    <source>
        <dbReference type="ARBA" id="ARBA00008007"/>
    </source>
</evidence>
<dbReference type="CDD" id="cd06223">
    <property type="entry name" value="PRTases_typeI"/>
    <property type="match status" value="1"/>
</dbReference>
<dbReference type="Gene3D" id="3.40.50.2020">
    <property type="match status" value="1"/>
</dbReference>
<dbReference type="PANTHER" id="PTHR47505:SF1">
    <property type="entry name" value="DNA UTILIZATION PROTEIN YHGH"/>
    <property type="match status" value="1"/>
</dbReference>
<gene>
    <name evidence="3" type="ORF">A9D12_12000</name>
</gene>
<dbReference type="AlphaFoldDB" id="A0A192D4W9"/>
<sequence>MDQVAQLARHFAPLVDFLYPPRCPSCGSGVASQAGLCAECWASLDIPGGPQLLWHPAGELVPIHAATRYNATSRKLVLAYKHGGKIGLSRLMAQLMASHLPPPGQSHRPPLLIPVPLHRWRLWGRGFNQSAVLAQELAKLGRGQAMVGALQRHRRTPSLGGLGAQQRDLALKGAIRLSAGFAARIKARDVVLVDDVLTSGATSRACVAALQAAHPASIAITCFAQVTD</sequence>
<evidence type="ECO:0000313" key="4">
    <source>
        <dbReference type="Proteomes" id="UP000078263"/>
    </source>
</evidence>
<dbReference type="InterPro" id="IPR029057">
    <property type="entry name" value="PRTase-like"/>
</dbReference>
<proteinExistence type="inferred from homology"/>
<dbReference type="KEGG" id="pns:A9D12_12000"/>
<dbReference type="InterPro" id="IPR044005">
    <property type="entry name" value="DZR_2"/>
</dbReference>
<feature type="domain" description="Double zinc ribbon" evidence="2">
    <location>
        <begin position="14"/>
        <end position="48"/>
    </location>
</feature>
<accession>A0A192D4W9</accession>
<dbReference type="InterPro" id="IPR000836">
    <property type="entry name" value="PRTase_dom"/>
</dbReference>
<dbReference type="SUPFAM" id="SSF53271">
    <property type="entry name" value="PRTase-like"/>
    <property type="match status" value="1"/>
</dbReference>
<dbReference type="PANTHER" id="PTHR47505">
    <property type="entry name" value="DNA UTILIZATION PROTEIN YHGH"/>
    <property type="match status" value="1"/>
</dbReference>
<evidence type="ECO:0000313" key="3">
    <source>
        <dbReference type="EMBL" id="ANK13538.1"/>
    </source>
</evidence>
<dbReference type="Pfam" id="PF18912">
    <property type="entry name" value="DZR_2"/>
    <property type="match status" value="1"/>
</dbReference>
<organism evidence="3 4">
    <name type="scientific">Erythrobacter neustonensis</name>
    <dbReference type="NCBI Taxonomy" id="1112"/>
    <lineage>
        <taxon>Bacteria</taxon>
        <taxon>Pseudomonadati</taxon>
        <taxon>Pseudomonadota</taxon>
        <taxon>Alphaproteobacteria</taxon>
        <taxon>Sphingomonadales</taxon>
        <taxon>Erythrobacteraceae</taxon>
        <taxon>Erythrobacter/Porphyrobacter group</taxon>
        <taxon>Erythrobacter</taxon>
    </lineage>
</organism>
<dbReference type="STRING" id="1112.A9D12_12000"/>
<name>A0A192D4W9_9SPHN</name>
<reference evidence="3 4" key="1">
    <citation type="submission" date="2016-05" db="EMBL/GenBank/DDBJ databases">
        <title>Compelete Genome Sequence of Bacteriochlorophyll-Synthesizing Bacterium Porphyrobacter neustonensis DSM 9434.</title>
        <authorList>
            <person name="Shi X.-L."/>
            <person name="Wu Y.-H."/>
            <person name="Cheng H."/>
            <person name="Xu L."/>
            <person name="Zhang X.-Q."/>
            <person name="Wang C.-S."/>
            <person name="Xu X.-W."/>
        </authorList>
    </citation>
    <scope>NUCLEOTIDE SEQUENCE [LARGE SCALE GENOMIC DNA]</scope>
    <source>
        <strain evidence="3 4">DSM 9434</strain>
    </source>
</reference>
<dbReference type="RefSeq" id="WP_068352147.1">
    <property type="nucleotide sequence ID" value="NZ_CP016033.1"/>
</dbReference>
<keyword evidence="3" id="KW-0808">Transferase</keyword>
<dbReference type="Proteomes" id="UP000078263">
    <property type="component" value="Chromosome"/>
</dbReference>
<protein>
    <submittedName>
        <fullName evidence="3">Amidophosphoribosyltransferase</fullName>
    </submittedName>
</protein>
<dbReference type="GO" id="GO:0016757">
    <property type="term" value="F:glycosyltransferase activity"/>
    <property type="evidence" value="ECO:0007669"/>
    <property type="project" value="UniProtKB-KW"/>
</dbReference>
<evidence type="ECO:0000259" key="2">
    <source>
        <dbReference type="Pfam" id="PF18912"/>
    </source>
</evidence>
<dbReference type="OrthoDB" id="9779910at2"/>